<sequence>MKTLKSLYQTYREVFWYLVCGAGTTVVNLICFWCCANLLRTPTAVSTAIAWLFSVIFAYITNRTFVFRSQNSGLAAILREMTAFFGARIFSGALDVALMVIFVDGLHLPEMWMKMAVNVLVTVCNFVASKWIVFREKPSKSTGEHAEKCSGKFAKREGSLPFEGRLWAPYFLLAIITAGLLLLPMGTGNFFGSLGDWYSQHVAVADGLRQIMLATGRLLPQWITLGAGSSTYDFAYYGLLRPDVLIACLMPEVEMKVIIAVYMIFCMIASVLLCYFWLKRDGRSCRTAFAGALLLAFSTSLYQAHHQIMFVNYLPFLLLALIGVDRLVSKGKIGLLSAGLLLVILHSFYYAPVCIVALGVYVLHRCFFGNFGKAPAMSGGGCGLVGTGRTEASENKRADRKWILVKFVGAVALAVGMGMALLLPTALDILSTSKDGGSFAGENLLPLDPGMENLLYSPYGCGMTLLCLYGLLISLKRKGRRFLALCLLIAAAVPAVSLVLNGFLYARGKILIPFVPLLAMVCSDTLKELREDPTRHSVPALALCFVPALFSEWKPLVLADGAILAVWVCWQRWGRKKRTQAFAEKGRGGGYLAMLLIPLCVSLGVNISDASPFHETFQKLGIPVRETYLEADDTRQQHISRKTAADFAADPDYRYEVLADTFMNVNVLPDGNVGRTSIYSSISNSDYGTFFYDIMGNAISYNNRVALAVGKNPLFQSFMGIRYLLVRHGNAPYGYEEKEVIGDYALAENENVRPICYGVTDLLSRDAFDRL</sequence>
<evidence type="ECO:0000256" key="4">
    <source>
        <dbReference type="ARBA" id="ARBA00023136"/>
    </source>
</evidence>
<name>A0A9D1JBH5_9FIRM</name>
<feature type="transmembrane region" description="Helical" evidence="5">
    <location>
        <begin position="482"/>
        <end position="506"/>
    </location>
</feature>
<evidence type="ECO:0000256" key="5">
    <source>
        <dbReference type="SAM" id="Phobius"/>
    </source>
</evidence>
<dbReference type="PANTHER" id="PTHR38454">
    <property type="entry name" value="INTEGRAL MEMBRANE PROTEIN-RELATED"/>
    <property type="match status" value="1"/>
</dbReference>
<dbReference type="Pfam" id="PF09586">
    <property type="entry name" value="YfhO"/>
    <property type="match status" value="1"/>
</dbReference>
<feature type="transmembrane region" description="Helical" evidence="5">
    <location>
        <begin position="115"/>
        <end position="134"/>
    </location>
</feature>
<feature type="transmembrane region" description="Helical" evidence="5">
    <location>
        <begin position="257"/>
        <end position="278"/>
    </location>
</feature>
<feature type="transmembrane region" description="Helical" evidence="5">
    <location>
        <begin position="14"/>
        <end position="36"/>
    </location>
</feature>
<evidence type="ECO:0000256" key="2">
    <source>
        <dbReference type="ARBA" id="ARBA00022692"/>
    </source>
</evidence>
<feature type="transmembrane region" description="Helical" evidence="5">
    <location>
        <begin position="340"/>
        <end position="362"/>
    </location>
</feature>
<dbReference type="PANTHER" id="PTHR38454:SF1">
    <property type="entry name" value="INTEGRAL MEMBRANE PROTEIN"/>
    <property type="match status" value="1"/>
</dbReference>
<gene>
    <name evidence="7" type="ORF">IAA55_08685</name>
</gene>
<dbReference type="GO" id="GO:0000271">
    <property type="term" value="P:polysaccharide biosynthetic process"/>
    <property type="evidence" value="ECO:0007669"/>
    <property type="project" value="InterPro"/>
</dbReference>
<dbReference type="InterPro" id="IPR007267">
    <property type="entry name" value="GtrA_DPMS_TM"/>
</dbReference>
<reference evidence="7" key="2">
    <citation type="journal article" date="2021" name="PeerJ">
        <title>Extensive microbial diversity within the chicken gut microbiome revealed by metagenomics and culture.</title>
        <authorList>
            <person name="Gilroy R."/>
            <person name="Ravi A."/>
            <person name="Getino M."/>
            <person name="Pursley I."/>
            <person name="Horton D.L."/>
            <person name="Alikhan N.F."/>
            <person name="Baker D."/>
            <person name="Gharbi K."/>
            <person name="Hall N."/>
            <person name="Watson M."/>
            <person name="Adriaenssens E.M."/>
            <person name="Foster-Nyarko E."/>
            <person name="Jarju S."/>
            <person name="Secka A."/>
            <person name="Antonio M."/>
            <person name="Oren A."/>
            <person name="Chaudhuri R.R."/>
            <person name="La Ragione R."/>
            <person name="Hildebrand F."/>
            <person name="Pallen M.J."/>
        </authorList>
    </citation>
    <scope>NUCLEOTIDE SEQUENCE</scope>
    <source>
        <strain evidence="7">ChiSjej5B23-6657</strain>
    </source>
</reference>
<feature type="transmembrane region" description="Helical" evidence="5">
    <location>
        <begin position="310"/>
        <end position="328"/>
    </location>
</feature>
<feature type="transmembrane region" description="Helical" evidence="5">
    <location>
        <begin position="81"/>
        <end position="103"/>
    </location>
</feature>
<dbReference type="InterPro" id="IPR018580">
    <property type="entry name" value="Uncharacterised_YfhO"/>
</dbReference>
<accession>A0A9D1JBH5</accession>
<dbReference type="Proteomes" id="UP000823912">
    <property type="component" value="Unassembled WGS sequence"/>
</dbReference>
<evidence type="ECO:0000313" key="7">
    <source>
        <dbReference type="EMBL" id="HIR71343.1"/>
    </source>
</evidence>
<keyword evidence="4 5" id="KW-0472">Membrane</keyword>
<reference evidence="7" key="1">
    <citation type="submission" date="2020-10" db="EMBL/GenBank/DDBJ databases">
        <authorList>
            <person name="Gilroy R."/>
        </authorList>
    </citation>
    <scope>NUCLEOTIDE SEQUENCE</scope>
    <source>
        <strain evidence="7">ChiSjej5B23-6657</strain>
    </source>
</reference>
<feature type="transmembrane region" description="Helical" evidence="5">
    <location>
        <begin position="404"/>
        <end position="423"/>
    </location>
</feature>
<feature type="transmembrane region" description="Helical" evidence="5">
    <location>
        <begin position="166"/>
        <end position="183"/>
    </location>
</feature>
<proteinExistence type="predicted"/>
<feature type="transmembrane region" description="Helical" evidence="5">
    <location>
        <begin position="43"/>
        <end position="61"/>
    </location>
</feature>
<feature type="transmembrane region" description="Helical" evidence="5">
    <location>
        <begin position="454"/>
        <end position="475"/>
    </location>
</feature>
<organism evidence="7 8">
    <name type="scientific">Candidatus Pullilachnospira gallistercoris</name>
    <dbReference type="NCBI Taxonomy" id="2840911"/>
    <lineage>
        <taxon>Bacteria</taxon>
        <taxon>Bacillati</taxon>
        <taxon>Bacillota</taxon>
        <taxon>Clostridia</taxon>
        <taxon>Lachnospirales</taxon>
        <taxon>Lachnospiraceae</taxon>
        <taxon>Lachnospiraceae incertae sedis</taxon>
        <taxon>Candidatus Pullilachnospira</taxon>
    </lineage>
</organism>
<keyword evidence="2 5" id="KW-0812">Transmembrane</keyword>
<feature type="domain" description="GtrA/DPMS transmembrane" evidence="6">
    <location>
        <begin position="17"/>
        <end position="134"/>
    </location>
</feature>
<evidence type="ECO:0000259" key="6">
    <source>
        <dbReference type="Pfam" id="PF04138"/>
    </source>
</evidence>
<protein>
    <submittedName>
        <fullName evidence="7">YfhO family protein</fullName>
    </submittedName>
</protein>
<dbReference type="GO" id="GO:0016020">
    <property type="term" value="C:membrane"/>
    <property type="evidence" value="ECO:0007669"/>
    <property type="project" value="UniProtKB-SubCell"/>
</dbReference>
<comment type="caution">
    <text evidence="7">The sequence shown here is derived from an EMBL/GenBank/DDBJ whole genome shotgun (WGS) entry which is preliminary data.</text>
</comment>
<feature type="transmembrane region" description="Helical" evidence="5">
    <location>
        <begin position="218"/>
        <end position="237"/>
    </location>
</feature>
<feature type="non-terminal residue" evidence="7">
    <location>
        <position position="771"/>
    </location>
</feature>
<dbReference type="AlphaFoldDB" id="A0A9D1JBH5"/>
<evidence type="ECO:0000313" key="8">
    <source>
        <dbReference type="Proteomes" id="UP000823912"/>
    </source>
</evidence>
<comment type="subcellular location">
    <subcellularLocation>
        <location evidence="1">Membrane</location>
        <topology evidence="1">Multi-pass membrane protein</topology>
    </subcellularLocation>
</comment>
<evidence type="ECO:0000256" key="3">
    <source>
        <dbReference type="ARBA" id="ARBA00022989"/>
    </source>
</evidence>
<dbReference type="EMBL" id="DVHM01000142">
    <property type="protein sequence ID" value="HIR71343.1"/>
    <property type="molecule type" value="Genomic_DNA"/>
</dbReference>
<keyword evidence="3 5" id="KW-1133">Transmembrane helix</keyword>
<dbReference type="Pfam" id="PF04138">
    <property type="entry name" value="GtrA_DPMS_TM"/>
    <property type="match status" value="1"/>
</dbReference>
<evidence type="ECO:0000256" key="1">
    <source>
        <dbReference type="ARBA" id="ARBA00004141"/>
    </source>
</evidence>